<comment type="caution">
    <text evidence="3">The sequence shown here is derived from an EMBL/GenBank/DDBJ whole genome shotgun (WGS) entry which is preliminary data.</text>
</comment>
<protein>
    <submittedName>
        <fullName evidence="3">Uncharacterized protein</fullName>
    </submittedName>
</protein>
<gene>
    <name evidence="3" type="ORF">HMPREF9952_0509</name>
</gene>
<feature type="chain" id="PRO_5003385546" evidence="2">
    <location>
        <begin position="30"/>
        <end position="143"/>
    </location>
</feature>
<organism evidence="3 4">
    <name type="scientific">Haemophilus pittmaniae HK 85</name>
    <dbReference type="NCBI Taxonomy" id="1035188"/>
    <lineage>
        <taxon>Bacteria</taxon>
        <taxon>Pseudomonadati</taxon>
        <taxon>Pseudomonadota</taxon>
        <taxon>Gammaproteobacteria</taxon>
        <taxon>Pasteurellales</taxon>
        <taxon>Pasteurellaceae</taxon>
        <taxon>Haemophilus</taxon>
    </lineage>
</organism>
<dbReference type="AlphaFoldDB" id="F9QAK8"/>
<keyword evidence="2" id="KW-0732">Signal</keyword>
<evidence type="ECO:0000313" key="3">
    <source>
        <dbReference type="EMBL" id="EGV05491.1"/>
    </source>
</evidence>
<dbReference type="STRING" id="1035188.HMPREF9952_0509"/>
<sequence length="143" mass="16088">MSLFNSSSKWRSLWAVAGLALCIGLPVNADTAANTLPTEKALKSDLTNAQKLPDGDDKNTLISTIQGSLDLLKQIQTQQKANDDLQNTIAAADAEIQKIIMTRKPLRNNWEQRKAAITTMFPWMTYKSYWKNSLLNNSRHKRI</sequence>
<keyword evidence="1" id="KW-0175">Coiled coil</keyword>
<feature type="signal peptide" evidence="2">
    <location>
        <begin position="1"/>
        <end position="29"/>
    </location>
</feature>
<evidence type="ECO:0000256" key="1">
    <source>
        <dbReference type="SAM" id="Coils"/>
    </source>
</evidence>
<proteinExistence type="predicted"/>
<evidence type="ECO:0000313" key="4">
    <source>
        <dbReference type="Proteomes" id="UP000006235"/>
    </source>
</evidence>
<dbReference type="EMBL" id="AFUV01000015">
    <property type="protein sequence ID" value="EGV05491.1"/>
    <property type="molecule type" value="Genomic_DNA"/>
</dbReference>
<accession>F9QAK8</accession>
<reference evidence="3 4" key="1">
    <citation type="submission" date="2011-07" db="EMBL/GenBank/DDBJ databases">
        <authorList>
            <person name="Harkins D.M."/>
            <person name="Madupu R."/>
            <person name="Durkin A.S."/>
            <person name="Torralba M."/>
            <person name="Methe B."/>
            <person name="Sutton G.G."/>
            <person name="Nelson K.E."/>
        </authorList>
    </citation>
    <scope>NUCLEOTIDE SEQUENCE [LARGE SCALE GENOMIC DNA]</scope>
    <source>
        <strain evidence="3 4">HK 85</strain>
    </source>
</reference>
<feature type="coiled-coil region" evidence="1">
    <location>
        <begin position="75"/>
        <end position="102"/>
    </location>
</feature>
<evidence type="ECO:0000256" key="2">
    <source>
        <dbReference type="SAM" id="SignalP"/>
    </source>
</evidence>
<name>F9QAK8_9PAST</name>
<dbReference type="Proteomes" id="UP000006235">
    <property type="component" value="Unassembled WGS sequence"/>
</dbReference>